<dbReference type="InterPro" id="IPR029068">
    <property type="entry name" value="Glyas_Bleomycin-R_OHBP_Dase"/>
</dbReference>
<organism evidence="2">
    <name type="scientific">uncultured Acetobacteraceae bacterium</name>
    <dbReference type="NCBI Taxonomy" id="169975"/>
    <lineage>
        <taxon>Bacteria</taxon>
        <taxon>Pseudomonadati</taxon>
        <taxon>Pseudomonadota</taxon>
        <taxon>Alphaproteobacteria</taxon>
        <taxon>Acetobacterales</taxon>
        <taxon>Acetobacteraceae</taxon>
        <taxon>environmental samples</taxon>
    </lineage>
</organism>
<dbReference type="Pfam" id="PF00903">
    <property type="entry name" value="Glyoxalase"/>
    <property type="match status" value="2"/>
</dbReference>
<dbReference type="InterPro" id="IPR052164">
    <property type="entry name" value="Anthracycline_SecMetBiosynth"/>
</dbReference>
<dbReference type="CDD" id="cd07247">
    <property type="entry name" value="SgaA_N_like"/>
    <property type="match status" value="1"/>
</dbReference>
<reference evidence="2" key="1">
    <citation type="submission" date="2020-02" db="EMBL/GenBank/DDBJ databases">
        <authorList>
            <person name="Meier V. D."/>
        </authorList>
    </citation>
    <scope>NUCLEOTIDE SEQUENCE</scope>
    <source>
        <strain evidence="2">AVDCRST_MAG08</strain>
    </source>
</reference>
<dbReference type="PANTHER" id="PTHR33993:SF14">
    <property type="entry name" value="GB|AAF24581.1"/>
    <property type="match status" value="1"/>
</dbReference>
<dbReference type="PROSITE" id="PS51819">
    <property type="entry name" value="VOC"/>
    <property type="match status" value="2"/>
</dbReference>
<dbReference type="InterPro" id="IPR004360">
    <property type="entry name" value="Glyas_Fos-R_dOase_dom"/>
</dbReference>
<evidence type="ECO:0000259" key="1">
    <source>
        <dbReference type="PROSITE" id="PS51819"/>
    </source>
</evidence>
<dbReference type="EMBL" id="CADCTG010000147">
    <property type="protein sequence ID" value="CAA9243443.1"/>
    <property type="molecule type" value="Genomic_DNA"/>
</dbReference>
<feature type="domain" description="VOC" evidence="1">
    <location>
        <begin position="137"/>
        <end position="255"/>
    </location>
</feature>
<dbReference type="AlphaFoldDB" id="A0A6J4I6E9"/>
<dbReference type="Gene3D" id="3.10.180.10">
    <property type="entry name" value="2,3-Dihydroxybiphenyl 1,2-Dioxygenase, domain 1"/>
    <property type="match status" value="2"/>
</dbReference>
<sequence length="258" mass="27043">MANSHGDFIWYELMTSDNAAAEQFYGAVLGWRTRPAEGSPVEYRIFGTGGADVAGLMAIPPDAAATGMRPGWLGYIGVDDVDAMAAAIPAGGGRQHVPPTDIPGVGRFALMADPQGVAFYVMRGAKEGTSTSFAPGRAGHCHWNELATTDQEAALAFYTRHFGWRRGDAMPMGEMGEYRFITHRGTPLGAVMRRVPNGPPPAWNFYFGVADIDAAAAAVRGAGGAIHHGPAEVPGGEFIIVGGDPQGATFGLVGPRKA</sequence>
<protein>
    <recommendedName>
        <fullName evidence="1">VOC domain-containing protein</fullName>
    </recommendedName>
</protein>
<name>A0A6J4I6E9_9PROT</name>
<dbReference type="SUPFAM" id="SSF54593">
    <property type="entry name" value="Glyoxalase/Bleomycin resistance protein/Dihydroxybiphenyl dioxygenase"/>
    <property type="match status" value="2"/>
</dbReference>
<evidence type="ECO:0000313" key="2">
    <source>
        <dbReference type="EMBL" id="CAA9243443.1"/>
    </source>
</evidence>
<feature type="domain" description="VOC" evidence="1">
    <location>
        <begin position="7"/>
        <end position="124"/>
    </location>
</feature>
<proteinExistence type="predicted"/>
<accession>A0A6J4I6E9</accession>
<dbReference type="PANTHER" id="PTHR33993">
    <property type="entry name" value="GLYOXALASE-RELATED"/>
    <property type="match status" value="1"/>
</dbReference>
<dbReference type="InterPro" id="IPR037523">
    <property type="entry name" value="VOC_core"/>
</dbReference>
<gene>
    <name evidence="2" type="ORF">AVDCRST_MAG08-1739</name>
</gene>